<evidence type="ECO:0000313" key="1">
    <source>
        <dbReference type="EMBL" id="MCI4378887.1"/>
    </source>
</evidence>
<proteinExistence type="predicted"/>
<sequence length="1084" mass="123243">MAQGLRKIDPLVFDENIADNWTKFKRAWRIYSNAGLSAATKKVQAYTFLNLAGPDAQDKYDTFTFEEGEDPEDSEVLVKKFEEICLPVKNVIMDRHAFNTTNQKPHETIQSYVATLKTLARKCEFGTLHDELIRDRLVCGIHSDNIRTQLLKEKNLTLNSAIEISMLHEHSEKGNKEIKKEAGTKELKKESEVCAVQYSTCSNCGGQHSSDRSSCPAFNKRCNACGKWNHFSKWCRSSKTRTYNRPGQGPSQSSRAPHTIRRGGQTHRISELDAQIAYEPADLFYCESVEVPADRGEIFTILSTSNTEKQLKDLENKMIVFIKHELEMFKKLLTEKNTKYYGEVRDDLWSIKEAALDMALYFLKMMEHNDLGDALQDALIGFQQRALRTNLCKKYQHVWEGIAKQGESNILNKIYTDLYITAGGSGQIKEEHEVRQIQRQKTSVKTEEIQMEQEEQIECKNMFEPLSEEDKPIRTVVMQGVAGIGKSICVQKFVLDWAEGKEYQDIKFIFPLPFRELNLKEKEVCSLRDIIYHFFPKAKGMRFTNRYKVMFIFDGLDECRLPLKFHENVKWTDPSMPASLDTIMTNLIEGNLLPSALIWITTRPAAAAKIPAEHVDRVTEVRGFNDVQKVEYFRNKISDESLANRIIDHVKGSRSLFIMCHIPVFCWISATVLEGILGRTDSEDIPQTLTEMYTCFLIFQTVQGDKKYNRKYASDIPWDKEGILSLGKLAFSHLEKNNLIFYAGDLEACGIDPSKIAVYSGVCTQETGRFLGTVFSFVHLSIQEFIAALFTYVFLRNENKNVFEQPEDSRETKVLDLLKITVDKALVSDNGHLDLFLRFLLGLSLESNQKLIRGLLTNTGSSSDCQKDIVEYIKSKLEQNPSPERSINLFYCLNELNDDSLVKEIQSYMSSGRLSEAELSPAQWFALVFVLLTSEEEMKVFELQKFIKSDECFKRLLPVVQEATTALLSECNLTERSCSALHTVLSSESSKLTEVDLSSNPLQDSGVKQLCAGLKSPNCKLEKLRLPDCSITGEGYTALAEALSLNTSSHLIELDLRGNDPGESGVKLLTDLQQDPDCKLEKLR</sequence>
<comment type="caution">
    <text evidence="1">The sequence shown here is derived from an EMBL/GenBank/DDBJ whole genome shotgun (WGS) entry which is preliminary data.</text>
</comment>
<keyword evidence="2" id="KW-1185">Reference proteome</keyword>
<accession>A0ACC5WIK5</accession>
<organism evidence="1 2">
    <name type="scientific">Pangasianodon gigas</name>
    <name type="common">Mekong giant catfish</name>
    <name type="synonym">Pangasius gigas</name>
    <dbReference type="NCBI Taxonomy" id="30993"/>
    <lineage>
        <taxon>Eukaryota</taxon>
        <taxon>Metazoa</taxon>
        <taxon>Chordata</taxon>
        <taxon>Craniata</taxon>
        <taxon>Vertebrata</taxon>
        <taxon>Euteleostomi</taxon>
        <taxon>Actinopterygii</taxon>
        <taxon>Neopterygii</taxon>
        <taxon>Teleostei</taxon>
        <taxon>Ostariophysi</taxon>
        <taxon>Siluriformes</taxon>
        <taxon>Pangasiidae</taxon>
        <taxon>Pangasianodon</taxon>
    </lineage>
</organism>
<name>A0ACC5WIK5_PANGG</name>
<evidence type="ECO:0000313" key="2">
    <source>
        <dbReference type="Proteomes" id="UP000829447"/>
    </source>
</evidence>
<gene>
    <name evidence="1" type="ORF">PGIGA_G00221270</name>
</gene>
<dbReference type="EMBL" id="CM040459">
    <property type="protein sequence ID" value="MCI4378887.1"/>
    <property type="molecule type" value="Genomic_DNA"/>
</dbReference>
<reference evidence="1 2" key="1">
    <citation type="journal article" date="2022" name="bioRxiv">
        <title>An ancient truncated duplication of the anti-Mullerian hormone receptor type 2 gene is a potential conserved master sex determinant in the Pangasiidae catfish family.</title>
        <authorList>
            <person name="Wen M."/>
            <person name="Pan Q."/>
            <person name="Jouanno E."/>
            <person name="Montfort J."/>
            <person name="Zahm M."/>
            <person name="Cabau C."/>
            <person name="Klopp C."/>
            <person name="Iampietro C."/>
            <person name="Roques C."/>
            <person name="Bouchez O."/>
            <person name="Castinel A."/>
            <person name="Donnadieu C."/>
            <person name="Parrinello H."/>
            <person name="Poncet C."/>
            <person name="Belmonte E."/>
            <person name="Gautier V."/>
            <person name="Avarre J.-C."/>
            <person name="Dugue R."/>
            <person name="Gustiano R."/>
            <person name="Ha T.T.T."/>
            <person name="Campet M."/>
            <person name="Sriphairoj K."/>
            <person name="Ribolli J."/>
            <person name="de Almeida F.L."/>
            <person name="Desvignes T."/>
            <person name="Postlethwait J.H."/>
            <person name="Bucao C.F."/>
            <person name="Robinson-Rechavi M."/>
            <person name="Bobe J."/>
            <person name="Herpin A."/>
            <person name="Guiguen Y."/>
        </authorList>
    </citation>
    <scope>NUCLEOTIDE SEQUENCE [LARGE SCALE GENOMIC DNA]</scope>
    <source>
        <strain evidence="1">YG-Dec2019</strain>
    </source>
</reference>
<dbReference type="Proteomes" id="UP000829447">
    <property type="component" value="Linkage Group LG6"/>
</dbReference>
<protein>
    <submittedName>
        <fullName evidence="1">Uncharacterized protein</fullName>
    </submittedName>
</protein>